<dbReference type="Proteomes" id="UP000295293">
    <property type="component" value="Unassembled WGS sequence"/>
</dbReference>
<dbReference type="AlphaFoldDB" id="A0A4R6YMC7"/>
<keyword evidence="1" id="KW-0732">Signal</keyword>
<keyword evidence="3" id="KW-1185">Reference proteome</keyword>
<dbReference type="PANTHER" id="PTHR30024">
    <property type="entry name" value="ALIPHATIC SULFONATES-BINDING PROTEIN-RELATED"/>
    <property type="match status" value="1"/>
</dbReference>
<reference evidence="2 3" key="1">
    <citation type="submission" date="2019-03" db="EMBL/GenBank/DDBJ databases">
        <title>Genomic Encyclopedia of Type Strains, Phase IV (KMG-IV): sequencing the most valuable type-strain genomes for metagenomic binning, comparative biology and taxonomic classification.</title>
        <authorList>
            <person name="Goeker M."/>
        </authorList>
    </citation>
    <scope>NUCLEOTIDE SEQUENCE [LARGE SCALE GENOMIC DNA]</scope>
    <source>
        <strain evidence="2 3">DSM 21667</strain>
    </source>
</reference>
<accession>A0A4R6YMC7</accession>
<evidence type="ECO:0000256" key="1">
    <source>
        <dbReference type="SAM" id="SignalP"/>
    </source>
</evidence>
<proteinExistence type="predicted"/>
<gene>
    <name evidence="2" type="ORF">DFR29_12069</name>
</gene>
<dbReference type="RefSeq" id="WP_133821381.1">
    <property type="nucleotide sequence ID" value="NZ_SNZH01000020.1"/>
</dbReference>
<dbReference type="OrthoDB" id="9814375at2"/>
<evidence type="ECO:0000313" key="3">
    <source>
        <dbReference type="Proteomes" id="UP000295293"/>
    </source>
</evidence>
<sequence length="332" mass="35853">MHRRRFLHASAAALAALASPPSLRAQLRPRILRLSGPWASVSFPLLWMAERAEFGSLAERIEFLPWRDPDELRLIALEGRADFIAMPSNVAATLYNRGLMLRLQCISAWGLLYLVSRRPSLDRLADLGDEELGVPFRGDMPEIVLTQLAAAQGVEARRELRLRYLASPLDAVQLLLSRRLDHALLAEPAVSMVLARSRSGIVSLFAPELYRTLDLQQAWADAGLGPARLPQAGIVAVGAAVDDGGLCAEFAQAHARALGECMAAPQDCGAIVARRSGRLDAAAVADSLGHSRLEAVNAAQARPELEAFLGRLLAHRPGLIGGRLPESGFYSG</sequence>
<dbReference type="SUPFAM" id="SSF53850">
    <property type="entry name" value="Periplasmic binding protein-like II"/>
    <property type="match status" value="1"/>
</dbReference>
<dbReference type="EMBL" id="SNZH01000020">
    <property type="protein sequence ID" value="TDR38568.1"/>
    <property type="molecule type" value="Genomic_DNA"/>
</dbReference>
<organism evidence="2 3">
    <name type="scientific">Tahibacter aquaticus</name>
    <dbReference type="NCBI Taxonomy" id="520092"/>
    <lineage>
        <taxon>Bacteria</taxon>
        <taxon>Pseudomonadati</taxon>
        <taxon>Pseudomonadota</taxon>
        <taxon>Gammaproteobacteria</taxon>
        <taxon>Lysobacterales</taxon>
        <taxon>Rhodanobacteraceae</taxon>
        <taxon>Tahibacter</taxon>
    </lineage>
</organism>
<feature type="signal peptide" evidence="1">
    <location>
        <begin position="1"/>
        <end position="24"/>
    </location>
</feature>
<evidence type="ECO:0000313" key="2">
    <source>
        <dbReference type="EMBL" id="TDR38568.1"/>
    </source>
</evidence>
<protein>
    <submittedName>
        <fullName evidence="2">NitT/TauT family transport system substrate-binding protein</fullName>
    </submittedName>
</protein>
<dbReference type="PIRSF" id="PIRSF027386">
    <property type="entry name" value="UCP027386_ABC_sbc_TM0202"/>
    <property type="match status" value="1"/>
</dbReference>
<dbReference type="InterPro" id="IPR027024">
    <property type="entry name" value="UCP027386_ABC_sbc_TM0202"/>
</dbReference>
<comment type="caution">
    <text evidence="2">The sequence shown here is derived from an EMBL/GenBank/DDBJ whole genome shotgun (WGS) entry which is preliminary data.</text>
</comment>
<dbReference type="Gene3D" id="3.40.190.10">
    <property type="entry name" value="Periplasmic binding protein-like II"/>
    <property type="match status" value="2"/>
</dbReference>
<feature type="chain" id="PRO_5020632731" evidence="1">
    <location>
        <begin position="25"/>
        <end position="332"/>
    </location>
</feature>
<dbReference type="PANTHER" id="PTHR30024:SF46">
    <property type="entry name" value="ABC TRANSPORTER, SUBSTRATE-BINDING LIPOPROTEIN"/>
    <property type="match status" value="1"/>
</dbReference>
<name>A0A4R6YMC7_9GAMM</name>